<sequence length="374" mass="43356">MSNPFVFGVPVEGANFTDREKEKKEILDSLMAGQNLILFAPRRYGKSSLLREIMRGLDKEKFLTLWIDVSEVSTIRGFLERIVNQINEFSKVTKLTGFIKTTLPKFLSMFRVGLGDFNITITAPSQTELDELSLEIFDLPEKLAQKSNKRVIIVFDEFQDLLLLGQDLDKKMRAKIQYHKSASYVFMGSRRSLINKMFFDRQSPFYFIGKKMEINYISREDFRPFIKGQFQATGKEINEEIIEHILQITGGHPYFTQYLCFEIWNLTHRKAISSLVEQALFICVASQSYIYEMLLDQIKSKDRKAVLFHLAEHGSKDLFGIDSLREMEVSNPNGVNYALKTLMEKEILEKGKKGEYRFVDPFFAVYLQKKGRGS</sequence>
<dbReference type="InterPro" id="IPR011579">
    <property type="entry name" value="ATPase_dom"/>
</dbReference>
<dbReference type="PANTHER" id="PTHR34301">
    <property type="entry name" value="DNA-BINDING PROTEIN-RELATED"/>
    <property type="match status" value="1"/>
</dbReference>
<organism evidence="2">
    <name type="scientific">marine sediment metagenome</name>
    <dbReference type="NCBI Taxonomy" id="412755"/>
    <lineage>
        <taxon>unclassified sequences</taxon>
        <taxon>metagenomes</taxon>
        <taxon>ecological metagenomes</taxon>
    </lineage>
</organism>
<evidence type="ECO:0000313" key="2">
    <source>
        <dbReference type="EMBL" id="KKL17398.1"/>
    </source>
</evidence>
<name>A0A0F9DZU9_9ZZZZ</name>
<gene>
    <name evidence="2" type="ORF">LCGC14_2485970</name>
</gene>
<dbReference type="Pfam" id="PF01637">
    <property type="entry name" value="ATPase_2"/>
    <property type="match status" value="1"/>
</dbReference>
<proteinExistence type="predicted"/>
<accession>A0A0F9DZU9</accession>
<feature type="domain" description="ATPase" evidence="1">
    <location>
        <begin position="16"/>
        <end position="254"/>
    </location>
</feature>
<dbReference type="InterPro" id="IPR027417">
    <property type="entry name" value="P-loop_NTPase"/>
</dbReference>
<dbReference type="Gene3D" id="3.40.50.300">
    <property type="entry name" value="P-loop containing nucleotide triphosphate hydrolases"/>
    <property type="match status" value="1"/>
</dbReference>
<comment type="caution">
    <text evidence="2">The sequence shown here is derived from an EMBL/GenBank/DDBJ whole genome shotgun (WGS) entry which is preliminary data.</text>
</comment>
<reference evidence="2" key="1">
    <citation type="journal article" date="2015" name="Nature">
        <title>Complex archaea that bridge the gap between prokaryotes and eukaryotes.</title>
        <authorList>
            <person name="Spang A."/>
            <person name="Saw J.H."/>
            <person name="Jorgensen S.L."/>
            <person name="Zaremba-Niedzwiedzka K."/>
            <person name="Martijn J."/>
            <person name="Lind A.E."/>
            <person name="van Eijk R."/>
            <person name="Schleper C."/>
            <person name="Guy L."/>
            <person name="Ettema T.J."/>
        </authorList>
    </citation>
    <scope>NUCLEOTIDE SEQUENCE</scope>
</reference>
<dbReference type="EMBL" id="LAZR01039275">
    <property type="protein sequence ID" value="KKL17398.1"/>
    <property type="molecule type" value="Genomic_DNA"/>
</dbReference>
<dbReference type="PANTHER" id="PTHR34301:SF8">
    <property type="entry name" value="ATPASE DOMAIN-CONTAINING PROTEIN"/>
    <property type="match status" value="1"/>
</dbReference>
<dbReference type="SUPFAM" id="SSF52540">
    <property type="entry name" value="P-loop containing nucleoside triphosphate hydrolases"/>
    <property type="match status" value="1"/>
</dbReference>
<protein>
    <recommendedName>
        <fullName evidence="1">ATPase domain-containing protein</fullName>
    </recommendedName>
</protein>
<dbReference type="GO" id="GO:0005524">
    <property type="term" value="F:ATP binding"/>
    <property type="evidence" value="ECO:0007669"/>
    <property type="project" value="InterPro"/>
</dbReference>
<dbReference type="AlphaFoldDB" id="A0A0F9DZU9"/>
<evidence type="ECO:0000259" key="1">
    <source>
        <dbReference type="Pfam" id="PF01637"/>
    </source>
</evidence>